<evidence type="ECO:0000313" key="2">
    <source>
        <dbReference type="WBParaSite" id="scf7180000422826.g9687"/>
    </source>
</evidence>
<sequence length="197" mass="22478">MQRLEKFQKNLVEEVCRDLLGEEHLVNDVKKTLNLTLDPKKAKEIREATLEHFSKLSKKSMEKADEKYNFSGKFARLDEQVDVDEPCSSSAADDVDLHKSFKQVTWPTRRALLLEYEEKLKDVQNKLQAELEEVFNILSLLFFNLLINNFKMIAVHGGAGLFNKGIEQFCATALKDDGLGEACDEIAINNRLVNAIM</sequence>
<dbReference type="Proteomes" id="UP000887560">
    <property type="component" value="Unplaced"/>
</dbReference>
<reference evidence="2" key="1">
    <citation type="submission" date="2022-11" db="UniProtKB">
        <authorList>
            <consortium name="WormBaseParasite"/>
        </authorList>
    </citation>
    <scope>IDENTIFICATION</scope>
</reference>
<organism evidence="1 2">
    <name type="scientific">Meloidogyne floridensis</name>
    <dbReference type="NCBI Taxonomy" id="298350"/>
    <lineage>
        <taxon>Eukaryota</taxon>
        <taxon>Metazoa</taxon>
        <taxon>Ecdysozoa</taxon>
        <taxon>Nematoda</taxon>
        <taxon>Chromadorea</taxon>
        <taxon>Rhabditida</taxon>
        <taxon>Tylenchina</taxon>
        <taxon>Tylenchomorpha</taxon>
        <taxon>Tylenchoidea</taxon>
        <taxon>Meloidogynidae</taxon>
        <taxon>Meloidogyninae</taxon>
        <taxon>Meloidogyne</taxon>
    </lineage>
</organism>
<protein>
    <submittedName>
        <fullName evidence="2">Uncharacterized protein</fullName>
    </submittedName>
</protein>
<keyword evidence="1" id="KW-1185">Reference proteome</keyword>
<proteinExistence type="predicted"/>
<evidence type="ECO:0000313" key="1">
    <source>
        <dbReference type="Proteomes" id="UP000887560"/>
    </source>
</evidence>
<dbReference type="WBParaSite" id="scf7180000422826.g9687">
    <property type="protein sequence ID" value="scf7180000422826.g9687"/>
    <property type="gene ID" value="scf7180000422826.g9687"/>
</dbReference>
<name>A0A915P6C6_9BILA</name>
<accession>A0A915P6C6</accession>
<dbReference type="AlphaFoldDB" id="A0A915P6C6"/>